<feature type="domain" description="Amine oxidase" evidence="1">
    <location>
        <begin position="143"/>
        <end position="324"/>
    </location>
</feature>
<dbReference type="InterPro" id="IPR050281">
    <property type="entry name" value="Flavin_monoamine_oxidase"/>
</dbReference>
<organism evidence="2 3">
    <name type="scientific">Actinia tenebrosa</name>
    <name type="common">Australian red waratah sea anemone</name>
    <dbReference type="NCBI Taxonomy" id="6105"/>
    <lineage>
        <taxon>Eukaryota</taxon>
        <taxon>Metazoa</taxon>
        <taxon>Cnidaria</taxon>
        <taxon>Anthozoa</taxon>
        <taxon>Hexacorallia</taxon>
        <taxon>Actiniaria</taxon>
        <taxon>Actiniidae</taxon>
        <taxon>Actinia</taxon>
    </lineage>
</organism>
<dbReference type="Gene3D" id="3.50.50.60">
    <property type="entry name" value="FAD/NAD(P)-binding domain"/>
    <property type="match status" value="2"/>
</dbReference>
<evidence type="ECO:0000259" key="1">
    <source>
        <dbReference type="Pfam" id="PF01593"/>
    </source>
</evidence>
<dbReference type="AlphaFoldDB" id="A0A6P8IYL6"/>
<dbReference type="PANTHER" id="PTHR10742:SF313">
    <property type="entry name" value="AMINE OXIDASE"/>
    <property type="match status" value="1"/>
</dbReference>
<dbReference type="OrthoDB" id="5046242at2759"/>
<evidence type="ECO:0000313" key="3">
    <source>
        <dbReference type="RefSeq" id="XP_031572601.1"/>
    </source>
</evidence>
<accession>A0A6P8IYL6</accession>
<dbReference type="GeneID" id="116306662"/>
<reference evidence="3" key="1">
    <citation type="submission" date="2025-08" db="UniProtKB">
        <authorList>
            <consortium name="RefSeq"/>
        </authorList>
    </citation>
    <scope>IDENTIFICATION</scope>
</reference>
<dbReference type="PANTHER" id="PTHR10742">
    <property type="entry name" value="FLAVIN MONOAMINE OXIDASE"/>
    <property type="match status" value="1"/>
</dbReference>
<dbReference type="InParanoid" id="A0A6P8IYL6"/>
<proteinExistence type="predicted"/>
<dbReference type="RefSeq" id="XP_031572601.1">
    <property type="nucleotide sequence ID" value="XM_031716741.1"/>
</dbReference>
<dbReference type="GO" id="GO:0016491">
    <property type="term" value="F:oxidoreductase activity"/>
    <property type="evidence" value="ECO:0007669"/>
    <property type="project" value="InterPro"/>
</dbReference>
<sequence length="343" mass="39433">MAPCVYKRQQHKKVLILGAGLSGIVAGKTLMDNGVDDFLILEGQDYIGGRIKQHNFSGFNVELGANWIHLAKQEDSAPMWSLKQQKNILGCWNQSSNFIIRNAKGADITDMESYRHWKQIETEFEAKQEERENDKKPEIPTFSTGVLASDMVTFNPPLPEWKREAILKMPLSVYTKIFIKFPYKFWDEKDYILFAGDKRGHYPVFKNLESHGMFPEGSAMLLISVTEDQGRRIEKQTFEETKTEIVETLRKVYGQDIPEPTDIFYPRWSTNPFTLGSFSEPVVGITPQDFKDLAMNLENLHFAGEALDYEWFGYMQGAYITGQRQGKMLSKLVKTKEGRETIE</sequence>
<dbReference type="GO" id="GO:0006598">
    <property type="term" value="P:polyamine catabolic process"/>
    <property type="evidence" value="ECO:0007669"/>
    <property type="project" value="TreeGrafter"/>
</dbReference>
<gene>
    <name evidence="3" type="primary">LOC116306662</name>
</gene>
<dbReference type="InterPro" id="IPR036188">
    <property type="entry name" value="FAD/NAD-bd_sf"/>
</dbReference>
<feature type="domain" description="Amine oxidase" evidence="1">
    <location>
        <begin position="21"/>
        <end position="85"/>
    </location>
</feature>
<dbReference type="Gene3D" id="3.90.660.10">
    <property type="match status" value="1"/>
</dbReference>
<dbReference type="SUPFAM" id="SSF51905">
    <property type="entry name" value="FAD/NAD(P)-binding domain"/>
    <property type="match status" value="1"/>
</dbReference>
<dbReference type="Pfam" id="PF01593">
    <property type="entry name" value="Amino_oxidase"/>
    <property type="match status" value="2"/>
</dbReference>
<keyword evidence="2" id="KW-1185">Reference proteome</keyword>
<dbReference type="KEGG" id="aten:116306662"/>
<dbReference type="Proteomes" id="UP000515163">
    <property type="component" value="Unplaced"/>
</dbReference>
<protein>
    <submittedName>
        <fullName evidence="3">Polyamine oxidase 6-like</fullName>
    </submittedName>
</protein>
<dbReference type="SUPFAM" id="SSF54373">
    <property type="entry name" value="FAD-linked reductases, C-terminal domain"/>
    <property type="match status" value="1"/>
</dbReference>
<evidence type="ECO:0000313" key="2">
    <source>
        <dbReference type="Proteomes" id="UP000515163"/>
    </source>
</evidence>
<dbReference type="InterPro" id="IPR002937">
    <property type="entry name" value="Amino_oxidase"/>
</dbReference>
<name>A0A6P8IYL6_ACTTE</name>